<protein>
    <submittedName>
        <fullName evidence="1">Uncharacterized protein</fullName>
    </submittedName>
</protein>
<dbReference type="AlphaFoldDB" id="A0A8X6N9Y3"/>
<accession>A0A8X6N9Y3</accession>
<gene>
    <name evidence="1" type="ORF">NPIL_624891</name>
</gene>
<proteinExistence type="predicted"/>
<evidence type="ECO:0000313" key="1">
    <source>
        <dbReference type="EMBL" id="GFT01845.1"/>
    </source>
</evidence>
<organism evidence="1 2">
    <name type="scientific">Nephila pilipes</name>
    <name type="common">Giant wood spider</name>
    <name type="synonym">Nephila maculata</name>
    <dbReference type="NCBI Taxonomy" id="299642"/>
    <lineage>
        <taxon>Eukaryota</taxon>
        <taxon>Metazoa</taxon>
        <taxon>Ecdysozoa</taxon>
        <taxon>Arthropoda</taxon>
        <taxon>Chelicerata</taxon>
        <taxon>Arachnida</taxon>
        <taxon>Araneae</taxon>
        <taxon>Araneomorphae</taxon>
        <taxon>Entelegynae</taxon>
        <taxon>Araneoidea</taxon>
        <taxon>Nephilidae</taxon>
        <taxon>Nephila</taxon>
    </lineage>
</organism>
<dbReference type="Proteomes" id="UP000887013">
    <property type="component" value="Unassembled WGS sequence"/>
</dbReference>
<keyword evidence="2" id="KW-1185">Reference proteome</keyword>
<comment type="caution">
    <text evidence="1">The sequence shown here is derived from an EMBL/GenBank/DDBJ whole genome shotgun (WGS) entry which is preliminary data.</text>
</comment>
<evidence type="ECO:0000313" key="2">
    <source>
        <dbReference type="Proteomes" id="UP000887013"/>
    </source>
</evidence>
<reference evidence="1" key="1">
    <citation type="submission" date="2020-08" db="EMBL/GenBank/DDBJ databases">
        <title>Multicomponent nature underlies the extraordinary mechanical properties of spider dragline silk.</title>
        <authorList>
            <person name="Kono N."/>
            <person name="Nakamura H."/>
            <person name="Mori M."/>
            <person name="Yoshida Y."/>
            <person name="Ohtoshi R."/>
            <person name="Malay A.D."/>
            <person name="Moran D.A.P."/>
            <person name="Tomita M."/>
            <person name="Numata K."/>
            <person name="Arakawa K."/>
        </authorList>
    </citation>
    <scope>NUCLEOTIDE SEQUENCE</scope>
</reference>
<name>A0A8X6N9Y3_NEPPI</name>
<sequence length="93" mass="10534">MVPEVWKCGKVMMYSSGSSKWCKNVLGLDGFPDKWPCINRILFYVLEVERFFCQLNVPKLHPCAIGTQPTLVKKAIVSDRNPEHSRGPFPGLP</sequence>
<dbReference type="EMBL" id="BMAW01007012">
    <property type="protein sequence ID" value="GFT01845.1"/>
    <property type="molecule type" value="Genomic_DNA"/>
</dbReference>